<evidence type="ECO:0000256" key="12">
    <source>
        <dbReference type="ARBA" id="ARBA00023242"/>
    </source>
</evidence>
<evidence type="ECO:0000256" key="10">
    <source>
        <dbReference type="ARBA" id="ARBA00023125"/>
    </source>
</evidence>
<dbReference type="InterPro" id="IPR058768">
    <property type="entry name" value="MCM9_N"/>
</dbReference>
<dbReference type="SMART" id="SM00350">
    <property type="entry name" value="MCM"/>
    <property type="match status" value="1"/>
</dbReference>
<dbReference type="InterPro" id="IPR003593">
    <property type="entry name" value="AAA+_ATPase"/>
</dbReference>
<dbReference type="Pfam" id="PF00493">
    <property type="entry name" value="MCM"/>
    <property type="match status" value="1"/>
</dbReference>
<sequence length="656" mass="73747">MLKEYFLQYHSEELKEILKDPDEFKIFPIYVDFIHLFEDNPDLADKITKRPRQYLPLCDVSAIEAQEELLSENVIVKKKVRTRIHGIIDTIDQAQIGEMVSMSGFVIRISQPSVTLVAKHLLCKKCQHITIAKLEWEKSKIPHIKECEACKKISLHHESSVVEQDLVDYQEIKIQDKSCGHTSITDAIQVVLIEDLVDKCTSGDNIHISGYLIRKWGNVAEGQRGTATTFLMANSLLVKRKITESEFCKDEVAKIFQRYWDQYLERPLDGRDNILASICPQLYGMYTLKLALAVVLCGGVAKTNKSGTRVRGDSHLLLCGDPGTGKSQILRTAGKLASRSIMTTGVGTTAAGLTAAAIKDADGWHLEAGALVLANGGVCCIDELTTMSNNDMSSIHEAMEQQTISIAKAGLVSTLNSRCTVIAAINPIGGRFTDGEEVKMRLGGPLLSRFDLLLFLRDKHDPQWDDLVSNHILQAAMSTTEYFTQMTMRTAVNYSTSHDISKRSSEGNDSATENMETSQPGDVSILNTDGLWDEKTLREYFAYVHHFKPAMTKEAERILCGAYMYHRHRDERREERTTVRLMDSLVRLAEGHAKLMYRTQVLMMDAIFATQLINSTNDANKENCRFPTDSMATYKQEASELLIELELDDLIEYLEI</sequence>
<name>A0ABD2XEG6_9HYME</name>
<accession>A0ABD2XEG6</accession>
<evidence type="ECO:0000256" key="3">
    <source>
        <dbReference type="ARBA" id="ARBA00012551"/>
    </source>
</evidence>
<keyword evidence="12" id="KW-0539">Nucleus</keyword>
<dbReference type="Pfam" id="PF17207">
    <property type="entry name" value="MCM_OB"/>
    <property type="match status" value="1"/>
</dbReference>
<dbReference type="GO" id="GO:0005634">
    <property type="term" value="C:nucleus"/>
    <property type="evidence" value="ECO:0007669"/>
    <property type="project" value="UniProtKB-SubCell"/>
</dbReference>
<keyword evidence="8" id="KW-0347">Helicase</keyword>
<dbReference type="Proteomes" id="UP001627154">
    <property type="component" value="Unassembled WGS sequence"/>
</dbReference>
<comment type="similarity">
    <text evidence="2 16">Belongs to the MCM family.</text>
</comment>
<keyword evidence="10 16" id="KW-0238">DNA-binding</keyword>
<keyword evidence="7" id="KW-0378">Hydrolase</keyword>
<evidence type="ECO:0000256" key="16">
    <source>
        <dbReference type="RuleBase" id="RU004070"/>
    </source>
</evidence>
<evidence type="ECO:0000259" key="18">
    <source>
        <dbReference type="PROSITE" id="PS50051"/>
    </source>
</evidence>
<dbReference type="InterPro" id="IPR031327">
    <property type="entry name" value="MCM"/>
</dbReference>
<evidence type="ECO:0000256" key="7">
    <source>
        <dbReference type="ARBA" id="ARBA00022801"/>
    </source>
</evidence>
<dbReference type="InterPro" id="IPR041562">
    <property type="entry name" value="MCM_lid"/>
</dbReference>
<keyword evidence="20" id="KW-1185">Reference proteome</keyword>
<evidence type="ECO:0000256" key="9">
    <source>
        <dbReference type="ARBA" id="ARBA00022840"/>
    </source>
</evidence>
<evidence type="ECO:0000256" key="14">
    <source>
        <dbReference type="ARBA" id="ARBA00042301"/>
    </source>
</evidence>
<dbReference type="EMBL" id="JBJJXI010000027">
    <property type="protein sequence ID" value="KAL3403881.1"/>
    <property type="molecule type" value="Genomic_DNA"/>
</dbReference>
<dbReference type="SUPFAM" id="SSF52540">
    <property type="entry name" value="P-loop containing nucleoside triphosphate hydrolases"/>
    <property type="match status" value="1"/>
</dbReference>
<dbReference type="InterPro" id="IPR027417">
    <property type="entry name" value="P-loop_NTPase"/>
</dbReference>
<evidence type="ECO:0000256" key="13">
    <source>
        <dbReference type="ARBA" id="ARBA00041085"/>
    </source>
</evidence>
<dbReference type="GO" id="GO:0006281">
    <property type="term" value="P:DNA repair"/>
    <property type="evidence" value="ECO:0007669"/>
    <property type="project" value="UniProtKB-KW"/>
</dbReference>
<evidence type="ECO:0000256" key="1">
    <source>
        <dbReference type="ARBA" id="ARBA00004123"/>
    </source>
</evidence>
<dbReference type="AlphaFoldDB" id="A0ABD2XEG6"/>
<dbReference type="PROSITE" id="PS50051">
    <property type="entry name" value="MCM_2"/>
    <property type="match status" value="1"/>
</dbReference>
<evidence type="ECO:0000256" key="8">
    <source>
        <dbReference type="ARBA" id="ARBA00022806"/>
    </source>
</evidence>
<dbReference type="PANTHER" id="PTHR11630:SF48">
    <property type="entry name" value="DNA HELICASE MCM9"/>
    <property type="match status" value="1"/>
</dbReference>
<evidence type="ECO:0000256" key="6">
    <source>
        <dbReference type="ARBA" id="ARBA00022763"/>
    </source>
</evidence>
<dbReference type="EC" id="3.6.4.12" evidence="3"/>
<evidence type="ECO:0000256" key="4">
    <source>
        <dbReference type="ARBA" id="ARBA00022705"/>
    </source>
</evidence>
<dbReference type="GO" id="GO:0003678">
    <property type="term" value="F:DNA helicase activity"/>
    <property type="evidence" value="ECO:0007669"/>
    <property type="project" value="UniProtKB-EC"/>
</dbReference>
<dbReference type="Gene3D" id="2.20.28.10">
    <property type="match status" value="1"/>
</dbReference>
<feature type="domain" description="MCM C-terminal AAA(+) ATPase" evidence="18">
    <location>
        <begin position="270"/>
        <end position="472"/>
    </location>
</feature>
<dbReference type="PRINTS" id="PR01657">
    <property type="entry name" value="MCMFAMILY"/>
</dbReference>
<dbReference type="GO" id="GO:0016787">
    <property type="term" value="F:hydrolase activity"/>
    <property type="evidence" value="ECO:0007669"/>
    <property type="project" value="UniProtKB-KW"/>
</dbReference>
<comment type="caution">
    <text evidence="19">The sequence shown here is derived from an EMBL/GenBank/DDBJ whole genome shotgun (WGS) entry which is preliminary data.</text>
</comment>
<evidence type="ECO:0000256" key="5">
    <source>
        <dbReference type="ARBA" id="ARBA00022741"/>
    </source>
</evidence>
<proteinExistence type="inferred from homology"/>
<dbReference type="InterPro" id="IPR012340">
    <property type="entry name" value="NA-bd_OB-fold"/>
</dbReference>
<dbReference type="Gene3D" id="2.40.50.140">
    <property type="entry name" value="Nucleic acid-binding proteins"/>
    <property type="match status" value="1"/>
</dbReference>
<dbReference type="SMART" id="SM00382">
    <property type="entry name" value="AAA"/>
    <property type="match status" value="1"/>
</dbReference>
<dbReference type="GO" id="GO:0003677">
    <property type="term" value="F:DNA binding"/>
    <property type="evidence" value="ECO:0007669"/>
    <property type="project" value="UniProtKB-KW"/>
</dbReference>
<reference evidence="19 20" key="1">
    <citation type="journal article" date="2024" name="bioRxiv">
        <title>A reference genome for Trichogramma kaykai: A tiny desert-dwelling parasitoid wasp with competing sex-ratio distorters.</title>
        <authorList>
            <person name="Culotta J."/>
            <person name="Lindsey A.R."/>
        </authorList>
    </citation>
    <scope>NUCLEOTIDE SEQUENCE [LARGE SCALE GENOMIC DNA]</scope>
    <source>
        <strain evidence="19 20">KSX58</strain>
    </source>
</reference>
<dbReference type="InterPro" id="IPR018525">
    <property type="entry name" value="MCM_CS"/>
</dbReference>
<keyword evidence="9 16" id="KW-0067">ATP-binding</keyword>
<comment type="subcellular location">
    <subcellularLocation>
        <location evidence="1">Nucleus</location>
    </subcellularLocation>
</comment>
<feature type="region of interest" description="Disordered" evidence="17">
    <location>
        <begin position="495"/>
        <end position="523"/>
    </location>
</feature>
<dbReference type="PANTHER" id="PTHR11630">
    <property type="entry name" value="DNA REPLICATION LICENSING FACTOR MCM FAMILY MEMBER"/>
    <property type="match status" value="1"/>
</dbReference>
<evidence type="ECO:0000313" key="20">
    <source>
        <dbReference type="Proteomes" id="UP001627154"/>
    </source>
</evidence>
<dbReference type="Pfam" id="PF26066">
    <property type="entry name" value="MCM9_N"/>
    <property type="match status" value="1"/>
</dbReference>
<keyword evidence="5 16" id="KW-0547">Nucleotide-binding</keyword>
<dbReference type="Pfam" id="PF17855">
    <property type="entry name" value="MCM_lid"/>
    <property type="match status" value="1"/>
</dbReference>
<evidence type="ECO:0000256" key="15">
    <source>
        <dbReference type="ARBA" id="ARBA00047995"/>
    </source>
</evidence>
<evidence type="ECO:0000256" key="11">
    <source>
        <dbReference type="ARBA" id="ARBA00023204"/>
    </source>
</evidence>
<keyword evidence="6" id="KW-0227">DNA damage</keyword>
<keyword evidence="11" id="KW-0234">DNA repair</keyword>
<organism evidence="19 20">
    <name type="scientific">Trichogramma kaykai</name>
    <dbReference type="NCBI Taxonomy" id="54128"/>
    <lineage>
        <taxon>Eukaryota</taxon>
        <taxon>Metazoa</taxon>
        <taxon>Ecdysozoa</taxon>
        <taxon>Arthropoda</taxon>
        <taxon>Hexapoda</taxon>
        <taxon>Insecta</taxon>
        <taxon>Pterygota</taxon>
        <taxon>Neoptera</taxon>
        <taxon>Endopterygota</taxon>
        <taxon>Hymenoptera</taxon>
        <taxon>Apocrita</taxon>
        <taxon>Proctotrupomorpha</taxon>
        <taxon>Chalcidoidea</taxon>
        <taxon>Trichogrammatidae</taxon>
        <taxon>Trichogramma</taxon>
    </lineage>
</organism>
<evidence type="ECO:0000256" key="2">
    <source>
        <dbReference type="ARBA" id="ARBA00008010"/>
    </source>
</evidence>
<dbReference type="InterPro" id="IPR001208">
    <property type="entry name" value="MCM_dom"/>
</dbReference>
<dbReference type="GO" id="GO:0005524">
    <property type="term" value="F:ATP binding"/>
    <property type="evidence" value="ECO:0007669"/>
    <property type="project" value="UniProtKB-KW"/>
</dbReference>
<dbReference type="SUPFAM" id="SSF50249">
    <property type="entry name" value="Nucleic acid-binding proteins"/>
    <property type="match status" value="1"/>
</dbReference>
<gene>
    <name evidence="19" type="ORF">TKK_003291</name>
</gene>
<comment type="catalytic activity">
    <reaction evidence="15">
        <text>ATP + H2O = ADP + phosphate + H(+)</text>
        <dbReference type="Rhea" id="RHEA:13065"/>
        <dbReference type="ChEBI" id="CHEBI:15377"/>
        <dbReference type="ChEBI" id="CHEBI:15378"/>
        <dbReference type="ChEBI" id="CHEBI:30616"/>
        <dbReference type="ChEBI" id="CHEBI:43474"/>
        <dbReference type="ChEBI" id="CHEBI:456216"/>
        <dbReference type="EC" id="3.6.4.12"/>
    </reaction>
</comment>
<dbReference type="Gene3D" id="3.40.50.300">
    <property type="entry name" value="P-loop containing nucleotide triphosphate hydrolases"/>
    <property type="match status" value="1"/>
</dbReference>
<protein>
    <recommendedName>
        <fullName evidence="13">DNA helicase MCM9</fullName>
        <ecNumber evidence="3">3.6.4.12</ecNumber>
    </recommendedName>
    <alternativeName>
        <fullName evidence="14">Minichromosome maintenance 9</fullName>
    </alternativeName>
</protein>
<dbReference type="InterPro" id="IPR033762">
    <property type="entry name" value="MCM_OB"/>
</dbReference>
<evidence type="ECO:0000313" key="19">
    <source>
        <dbReference type="EMBL" id="KAL3403881.1"/>
    </source>
</evidence>
<feature type="compositionally biased region" description="Polar residues" evidence="17">
    <location>
        <begin position="507"/>
        <end position="523"/>
    </location>
</feature>
<evidence type="ECO:0000256" key="17">
    <source>
        <dbReference type="SAM" id="MobiDB-lite"/>
    </source>
</evidence>
<keyword evidence="4" id="KW-0235">DNA replication</keyword>
<dbReference type="PROSITE" id="PS00847">
    <property type="entry name" value="MCM_1"/>
    <property type="match status" value="1"/>
</dbReference>